<keyword evidence="3" id="KW-1185">Reference proteome</keyword>
<gene>
    <name evidence="2" type="ORF">BN000_04733</name>
</gene>
<dbReference type="EMBL" id="CTEC01000002">
    <property type="protein sequence ID" value="CQD20025.1"/>
    <property type="molecule type" value="Genomic_DNA"/>
</dbReference>
<dbReference type="GO" id="GO:0016787">
    <property type="term" value="F:hydrolase activity"/>
    <property type="evidence" value="ECO:0007669"/>
    <property type="project" value="UniProtKB-KW"/>
</dbReference>
<dbReference type="InterPro" id="IPR029058">
    <property type="entry name" value="AB_hydrolase_fold"/>
</dbReference>
<proteinExistence type="predicted"/>
<keyword evidence="2" id="KW-0378">Hydrolase</keyword>
<organism evidence="2 3">
    <name type="scientific">Mycobacterium europaeum</name>
    <dbReference type="NCBI Taxonomy" id="761804"/>
    <lineage>
        <taxon>Bacteria</taxon>
        <taxon>Bacillati</taxon>
        <taxon>Actinomycetota</taxon>
        <taxon>Actinomycetes</taxon>
        <taxon>Mycobacteriales</taxon>
        <taxon>Mycobacteriaceae</taxon>
        <taxon>Mycobacterium</taxon>
        <taxon>Mycobacterium simiae complex</taxon>
    </lineage>
</organism>
<dbReference type="RefSeq" id="WP_141659270.1">
    <property type="nucleotide sequence ID" value="NZ_CTEC01000002.1"/>
</dbReference>
<reference evidence="3" key="1">
    <citation type="submission" date="2015-03" db="EMBL/GenBank/DDBJ databases">
        <authorList>
            <person name="Urmite Genomes"/>
        </authorList>
    </citation>
    <scope>NUCLEOTIDE SEQUENCE [LARGE SCALE GENOMIC DNA]</scope>
    <source>
        <strain evidence="3">CSUR P1344</strain>
    </source>
</reference>
<name>A0A0U1DQW1_9MYCO</name>
<protein>
    <submittedName>
        <fullName evidence="2">Alpha/beta hydrolase family protein</fullName>
    </submittedName>
</protein>
<evidence type="ECO:0000313" key="3">
    <source>
        <dbReference type="Proteomes" id="UP000199601"/>
    </source>
</evidence>
<evidence type="ECO:0000313" key="2">
    <source>
        <dbReference type="EMBL" id="CQD20025.1"/>
    </source>
</evidence>
<dbReference type="Proteomes" id="UP000199601">
    <property type="component" value="Unassembled WGS sequence"/>
</dbReference>
<dbReference type="AlphaFoldDB" id="A0A0U1DQW1"/>
<dbReference type="Gene3D" id="3.40.50.1820">
    <property type="entry name" value="alpha/beta hydrolase"/>
    <property type="match status" value="1"/>
</dbReference>
<accession>A0A0U1DQW1</accession>
<evidence type="ECO:0000256" key="1">
    <source>
        <dbReference type="SAM" id="MobiDB-lite"/>
    </source>
</evidence>
<feature type="region of interest" description="Disordered" evidence="1">
    <location>
        <begin position="1"/>
        <end position="24"/>
    </location>
</feature>
<dbReference type="SUPFAM" id="SSF53474">
    <property type="entry name" value="alpha/beta-Hydrolases"/>
    <property type="match status" value="1"/>
</dbReference>
<sequence>MTAPGEAHDIFEPSSDTESARASAANEGSNVCRAAALSSLLQEAITPMRQLAAEQRALGFSPLMIEAGGQLWRERDPLRQLDDVPLLPGDDLDGARVRRWAELNATANPRRAVGFLIAMLGSDLERESAAAAAALWRGLGLATRQLPPPGPSRLRLYERIYFDLDRGIRNVPGALPFPWWGDGGRGVFAGEQEDWEPERWQEIYTRLIFGSRLERDTSFETFVVTALARTRLEGALRSPDAVTRSLALAAVEFPEARERPTLQPPIEPPPTAPGALTLSTIIHGTWGWKGGWWRPGGTFHRYILDTHRPNLYNRGAKFSWSGAYSRSQRDLAVRDFTEWMNEVAPQGIQTLFGHSYGGEIAARATRAGNRIHELVLLSTPVTEHVAQASDGDVRIVDIRLRFDPVLAVAGTGQRLPARQKVTEVLLNRWRLDHGATHDEQVWRSEDVARRGRV</sequence>
<feature type="compositionally biased region" description="Basic and acidic residues" evidence="1">
    <location>
        <begin position="1"/>
        <end position="11"/>
    </location>
</feature>